<evidence type="ECO:0000313" key="3">
    <source>
        <dbReference type="Proteomes" id="UP001367508"/>
    </source>
</evidence>
<gene>
    <name evidence="2" type="ORF">VNO77_21826</name>
</gene>
<feature type="signal peptide" evidence="1">
    <location>
        <begin position="1"/>
        <end position="18"/>
    </location>
</feature>
<name>A0AAN9L2C5_CANGL</name>
<comment type="caution">
    <text evidence="2">The sequence shown here is derived from an EMBL/GenBank/DDBJ whole genome shotgun (WGS) entry which is preliminary data.</text>
</comment>
<organism evidence="2 3">
    <name type="scientific">Canavalia gladiata</name>
    <name type="common">Sword bean</name>
    <name type="synonym">Dolichos gladiatus</name>
    <dbReference type="NCBI Taxonomy" id="3824"/>
    <lineage>
        <taxon>Eukaryota</taxon>
        <taxon>Viridiplantae</taxon>
        <taxon>Streptophyta</taxon>
        <taxon>Embryophyta</taxon>
        <taxon>Tracheophyta</taxon>
        <taxon>Spermatophyta</taxon>
        <taxon>Magnoliopsida</taxon>
        <taxon>eudicotyledons</taxon>
        <taxon>Gunneridae</taxon>
        <taxon>Pentapetalae</taxon>
        <taxon>rosids</taxon>
        <taxon>fabids</taxon>
        <taxon>Fabales</taxon>
        <taxon>Fabaceae</taxon>
        <taxon>Papilionoideae</taxon>
        <taxon>50 kb inversion clade</taxon>
        <taxon>NPAAA clade</taxon>
        <taxon>indigoferoid/millettioid clade</taxon>
        <taxon>Phaseoleae</taxon>
        <taxon>Canavalia</taxon>
    </lineage>
</organism>
<protein>
    <submittedName>
        <fullName evidence="2">Uncharacterized protein</fullName>
    </submittedName>
</protein>
<sequence>MLVTTLLALANWWPLLLCYGSLEIRLLCPGRCVLAFVDMTPGIWTSLACFRVDQSDCIGQSLPSRSFLICKCKTDFIIDPWFTNSKALKLSRLSSPLVIAPPTFLLLLNFPIHCHISISNATVVPTVDMANSIYMYENVDLYHLTFQCLDTYKEESLALALKMSQDHFIYGPLKSMIG</sequence>
<proteinExistence type="predicted"/>
<keyword evidence="1" id="KW-0732">Signal</keyword>
<reference evidence="2 3" key="1">
    <citation type="submission" date="2024-01" db="EMBL/GenBank/DDBJ databases">
        <title>The genomes of 5 underutilized Papilionoideae crops provide insights into root nodulation and disease resistanc.</title>
        <authorList>
            <person name="Jiang F."/>
        </authorList>
    </citation>
    <scope>NUCLEOTIDE SEQUENCE [LARGE SCALE GENOMIC DNA]</scope>
    <source>
        <strain evidence="2">LVBAO_FW01</strain>
        <tissue evidence="2">Leaves</tissue>
    </source>
</reference>
<dbReference type="EMBL" id="JAYMYQ010000005">
    <property type="protein sequence ID" value="KAK7327736.1"/>
    <property type="molecule type" value="Genomic_DNA"/>
</dbReference>
<dbReference type="Proteomes" id="UP001367508">
    <property type="component" value="Unassembled WGS sequence"/>
</dbReference>
<evidence type="ECO:0000313" key="2">
    <source>
        <dbReference type="EMBL" id="KAK7327736.1"/>
    </source>
</evidence>
<evidence type="ECO:0000256" key="1">
    <source>
        <dbReference type="SAM" id="SignalP"/>
    </source>
</evidence>
<feature type="chain" id="PRO_5042867857" evidence="1">
    <location>
        <begin position="19"/>
        <end position="178"/>
    </location>
</feature>
<accession>A0AAN9L2C5</accession>
<dbReference type="AlphaFoldDB" id="A0AAN9L2C5"/>
<keyword evidence="3" id="KW-1185">Reference proteome</keyword>